<dbReference type="GO" id="GO:0006281">
    <property type="term" value="P:DNA repair"/>
    <property type="evidence" value="ECO:0007669"/>
    <property type="project" value="UniProtKB-KW"/>
</dbReference>
<dbReference type="EMBL" id="WTVM01000159">
    <property type="protein sequence ID" value="NMG04817.1"/>
    <property type="molecule type" value="Genomic_DNA"/>
</dbReference>
<keyword evidence="7 17" id="KW-0378">Hydrolase</keyword>
<evidence type="ECO:0000256" key="5">
    <source>
        <dbReference type="ARBA" id="ARBA00022723"/>
    </source>
</evidence>
<dbReference type="GO" id="GO:0044716">
    <property type="term" value="F:8-oxo-GDP phosphatase activity"/>
    <property type="evidence" value="ECO:0007669"/>
    <property type="project" value="TreeGrafter"/>
</dbReference>
<evidence type="ECO:0000259" key="18">
    <source>
        <dbReference type="PROSITE" id="PS51462"/>
    </source>
</evidence>
<sequence>MSKLVNVAAGVIRAPDGRFLLGRRAPGTFYPGYWEFPGGKVEGGESPAMALARELHEELGIIVDECWPWLVREHHYEHARVRLHFFEVPRWHGEVNDHVHSELAWALAEESVCEPMLPANGPIFKALRLPRFIGITHAAEIGIEPQLKALEAAFASGLECVQIREPGMNEAALGRFAAEVSARAREHRAIVLINASPQLAQRLGVDGVQLNSRALMQCERRPNLEWVGASCHDREQLERAARLGVDFALLGPVRETTTHPAARGIGWQRFTELASGLPMPIVALGGLGVDDWLAARSAGAHGIAAIRGAWRSAGRYPR</sequence>
<reference evidence="19" key="1">
    <citation type="submission" date="2019-12" db="EMBL/GenBank/DDBJ databases">
        <title>Comparative genomics gives insights into the taxonomy of the Azoarcus-Aromatoleum group and reveals separate origins of nif in the plant-associated Azoarcus and non-plant-associated Aromatoleum sub-groups.</title>
        <authorList>
            <person name="Lafos M."/>
            <person name="Maluk M."/>
            <person name="Batista M."/>
            <person name="Junghare M."/>
            <person name="Carmona M."/>
            <person name="Faoro H."/>
            <person name="Cruz L.M."/>
            <person name="Battistoni F."/>
            <person name="De Souza E."/>
            <person name="Pedrosa F."/>
            <person name="Chen W.-M."/>
            <person name="Poole P.S."/>
            <person name="Dixon R.A."/>
            <person name="James E.K."/>
        </authorList>
    </citation>
    <scope>NUCLEOTIDE SEQUENCE</scope>
    <source>
        <strain evidence="19">NSC3</strain>
    </source>
</reference>
<dbReference type="Gene3D" id="3.20.20.70">
    <property type="entry name" value="Aldolase class I"/>
    <property type="match status" value="1"/>
</dbReference>
<evidence type="ECO:0000313" key="20">
    <source>
        <dbReference type="Proteomes" id="UP000599523"/>
    </source>
</evidence>
<accession>A0A972FGA9</accession>
<evidence type="ECO:0000256" key="12">
    <source>
        <dbReference type="ARBA" id="ARBA00038905"/>
    </source>
</evidence>
<keyword evidence="3" id="KW-0515">Mutator protein</keyword>
<dbReference type="CDD" id="cd00564">
    <property type="entry name" value="TMP_TenI"/>
    <property type="match status" value="1"/>
</dbReference>
<keyword evidence="6" id="KW-0227">DNA damage</keyword>
<comment type="cofactor">
    <cofactor evidence="1">
        <name>Mg(2+)</name>
        <dbReference type="ChEBI" id="CHEBI:18420"/>
    </cofactor>
</comment>
<dbReference type="NCBIfam" id="NF006530">
    <property type="entry name" value="PRK08999.1"/>
    <property type="match status" value="1"/>
</dbReference>
<dbReference type="GO" id="GO:0006260">
    <property type="term" value="P:DNA replication"/>
    <property type="evidence" value="ECO:0007669"/>
    <property type="project" value="UniProtKB-KW"/>
</dbReference>
<dbReference type="GO" id="GO:0046872">
    <property type="term" value="F:metal ion binding"/>
    <property type="evidence" value="ECO:0007669"/>
    <property type="project" value="UniProtKB-KW"/>
</dbReference>
<dbReference type="RefSeq" id="WP_168989454.1">
    <property type="nucleotide sequence ID" value="NZ_CAWPHM010000065.1"/>
</dbReference>
<dbReference type="Gene3D" id="3.90.79.10">
    <property type="entry name" value="Nucleoside Triphosphate Pyrophosphohydrolase"/>
    <property type="match status" value="1"/>
</dbReference>
<dbReference type="InterPro" id="IPR013785">
    <property type="entry name" value="Aldolase_TIM"/>
</dbReference>
<dbReference type="GO" id="GO:0008413">
    <property type="term" value="F:8-oxo-7,8-dihydroguanosine triphosphate pyrophosphatase activity"/>
    <property type="evidence" value="ECO:0007669"/>
    <property type="project" value="TreeGrafter"/>
</dbReference>
<organism evidence="19 20">
    <name type="scientific">Azoarcus taiwanensis</name>
    <dbReference type="NCBI Taxonomy" id="666964"/>
    <lineage>
        <taxon>Bacteria</taxon>
        <taxon>Pseudomonadati</taxon>
        <taxon>Pseudomonadota</taxon>
        <taxon>Betaproteobacteria</taxon>
        <taxon>Rhodocyclales</taxon>
        <taxon>Zoogloeaceae</taxon>
        <taxon>Azoarcus</taxon>
    </lineage>
</organism>
<evidence type="ECO:0000256" key="3">
    <source>
        <dbReference type="ARBA" id="ARBA00022457"/>
    </source>
</evidence>
<evidence type="ECO:0000256" key="9">
    <source>
        <dbReference type="ARBA" id="ARBA00023204"/>
    </source>
</evidence>
<dbReference type="InterPro" id="IPR000086">
    <property type="entry name" value="NUDIX_hydrolase_dom"/>
</dbReference>
<dbReference type="InterPro" id="IPR020084">
    <property type="entry name" value="NUDIX_hydrolase_CS"/>
</dbReference>
<keyword evidence="4" id="KW-0235">DNA replication</keyword>
<evidence type="ECO:0000256" key="7">
    <source>
        <dbReference type="ARBA" id="ARBA00022801"/>
    </source>
</evidence>
<dbReference type="SUPFAM" id="SSF55811">
    <property type="entry name" value="Nudix"/>
    <property type="match status" value="1"/>
</dbReference>
<comment type="similarity">
    <text evidence="2 17">Belongs to the Nudix hydrolase family.</text>
</comment>
<evidence type="ECO:0000256" key="14">
    <source>
        <dbReference type="ARBA" id="ARBA00041592"/>
    </source>
</evidence>
<comment type="catalytic activity">
    <reaction evidence="11">
        <text>8-oxo-GTP + H2O = 8-oxo-GMP + diphosphate + H(+)</text>
        <dbReference type="Rhea" id="RHEA:67616"/>
        <dbReference type="ChEBI" id="CHEBI:15377"/>
        <dbReference type="ChEBI" id="CHEBI:15378"/>
        <dbReference type="ChEBI" id="CHEBI:33019"/>
        <dbReference type="ChEBI" id="CHEBI:143553"/>
        <dbReference type="ChEBI" id="CHEBI:145694"/>
    </reaction>
</comment>
<dbReference type="InterPro" id="IPR015797">
    <property type="entry name" value="NUDIX_hydrolase-like_dom_sf"/>
</dbReference>
<feature type="domain" description="Nudix hydrolase" evidence="18">
    <location>
        <begin position="2"/>
        <end position="131"/>
    </location>
</feature>
<keyword evidence="20" id="KW-1185">Reference proteome</keyword>
<evidence type="ECO:0000256" key="13">
    <source>
        <dbReference type="ARBA" id="ARBA00040794"/>
    </source>
</evidence>
<name>A0A972FGA9_9RHOO</name>
<protein>
    <recommendedName>
        <fullName evidence="13">8-oxo-dGTP diphosphatase</fullName>
        <ecNumber evidence="12">3.6.1.55</ecNumber>
    </recommendedName>
    <alternativeName>
        <fullName evidence="16">7,8-dihydro-8-oxoguanine-triphosphatase</fullName>
    </alternativeName>
    <alternativeName>
        <fullName evidence="15">Mutator protein MutT</fullName>
    </alternativeName>
    <alternativeName>
        <fullName evidence="14">dGTP pyrophosphohydrolase</fullName>
    </alternativeName>
</protein>
<evidence type="ECO:0000313" key="19">
    <source>
        <dbReference type="EMBL" id="NMG04817.1"/>
    </source>
</evidence>
<dbReference type="Proteomes" id="UP000599523">
    <property type="component" value="Unassembled WGS sequence"/>
</dbReference>
<dbReference type="PANTHER" id="PTHR47707">
    <property type="entry name" value="8-OXO-DGTP DIPHOSPHATASE"/>
    <property type="match status" value="1"/>
</dbReference>
<dbReference type="GO" id="GO:0035539">
    <property type="term" value="F:8-oxo-7,8-dihydrodeoxyguanosine triphosphate pyrophosphatase activity"/>
    <property type="evidence" value="ECO:0007669"/>
    <property type="project" value="UniProtKB-EC"/>
</dbReference>
<dbReference type="InterPro" id="IPR047127">
    <property type="entry name" value="MutT-like"/>
</dbReference>
<evidence type="ECO:0000256" key="8">
    <source>
        <dbReference type="ARBA" id="ARBA00022842"/>
    </source>
</evidence>
<evidence type="ECO:0000256" key="6">
    <source>
        <dbReference type="ARBA" id="ARBA00022763"/>
    </source>
</evidence>
<dbReference type="CDD" id="cd03425">
    <property type="entry name" value="NUDIX_MutT_NudA_like"/>
    <property type="match status" value="1"/>
</dbReference>
<gene>
    <name evidence="19" type="ORF">GPA21_17845</name>
</gene>
<evidence type="ECO:0000256" key="1">
    <source>
        <dbReference type="ARBA" id="ARBA00001946"/>
    </source>
</evidence>
<comment type="catalytic activity">
    <reaction evidence="10">
        <text>8-oxo-dGTP + H2O = 8-oxo-dGMP + diphosphate + H(+)</text>
        <dbReference type="Rhea" id="RHEA:31575"/>
        <dbReference type="ChEBI" id="CHEBI:15377"/>
        <dbReference type="ChEBI" id="CHEBI:15378"/>
        <dbReference type="ChEBI" id="CHEBI:33019"/>
        <dbReference type="ChEBI" id="CHEBI:63224"/>
        <dbReference type="ChEBI" id="CHEBI:77896"/>
        <dbReference type="EC" id="3.6.1.55"/>
    </reaction>
</comment>
<evidence type="ECO:0000256" key="15">
    <source>
        <dbReference type="ARBA" id="ARBA00041979"/>
    </source>
</evidence>
<comment type="caution">
    <text evidence="19">The sequence shown here is derived from an EMBL/GenBank/DDBJ whole genome shotgun (WGS) entry which is preliminary data.</text>
</comment>
<dbReference type="InterPro" id="IPR020476">
    <property type="entry name" value="Nudix_hydrolase"/>
</dbReference>
<dbReference type="InterPro" id="IPR022998">
    <property type="entry name" value="ThiamineP_synth_TenI"/>
</dbReference>
<evidence type="ECO:0000256" key="17">
    <source>
        <dbReference type="RuleBase" id="RU003476"/>
    </source>
</evidence>
<keyword evidence="9" id="KW-0234">DNA repair</keyword>
<dbReference type="SUPFAM" id="SSF51391">
    <property type="entry name" value="Thiamin phosphate synthase"/>
    <property type="match status" value="1"/>
</dbReference>
<dbReference type="PROSITE" id="PS00893">
    <property type="entry name" value="NUDIX_BOX"/>
    <property type="match status" value="1"/>
</dbReference>
<evidence type="ECO:0000256" key="16">
    <source>
        <dbReference type="ARBA" id="ARBA00042798"/>
    </source>
</evidence>
<dbReference type="AlphaFoldDB" id="A0A972FGA9"/>
<dbReference type="InterPro" id="IPR036206">
    <property type="entry name" value="ThiamineP_synth_sf"/>
</dbReference>
<evidence type="ECO:0000256" key="4">
    <source>
        <dbReference type="ARBA" id="ARBA00022705"/>
    </source>
</evidence>
<dbReference type="Pfam" id="PF00293">
    <property type="entry name" value="NUDIX"/>
    <property type="match status" value="1"/>
</dbReference>
<dbReference type="EC" id="3.6.1.55" evidence="12"/>
<dbReference type="GO" id="GO:0009228">
    <property type="term" value="P:thiamine biosynthetic process"/>
    <property type="evidence" value="ECO:0007669"/>
    <property type="project" value="UniProtKB-KW"/>
</dbReference>
<dbReference type="PANTHER" id="PTHR47707:SF1">
    <property type="entry name" value="NUDIX HYDROLASE FAMILY PROTEIN"/>
    <property type="match status" value="1"/>
</dbReference>
<evidence type="ECO:0000256" key="11">
    <source>
        <dbReference type="ARBA" id="ARBA00036904"/>
    </source>
</evidence>
<evidence type="ECO:0000256" key="10">
    <source>
        <dbReference type="ARBA" id="ARBA00035861"/>
    </source>
</evidence>
<dbReference type="Pfam" id="PF02581">
    <property type="entry name" value="TMP-TENI"/>
    <property type="match status" value="1"/>
</dbReference>
<dbReference type="PROSITE" id="PS51462">
    <property type="entry name" value="NUDIX"/>
    <property type="match status" value="1"/>
</dbReference>
<keyword evidence="8" id="KW-0460">Magnesium</keyword>
<evidence type="ECO:0000256" key="2">
    <source>
        <dbReference type="ARBA" id="ARBA00005582"/>
    </source>
</evidence>
<keyword evidence="5" id="KW-0479">Metal-binding</keyword>
<proteinExistence type="inferred from homology"/>
<dbReference type="GO" id="GO:0044715">
    <property type="term" value="F:8-oxo-dGDP phosphatase activity"/>
    <property type="evidence" value="ECO:0007669"/>
    <property type="project" value="TreeGrafter"/>
</dbReference>
<dbReference type="PRINTS" id="PR00502">
    <property type="entry name" value="NUDIXFAMILY"/>
</dbReference>